<organism evidence="7 8">
    <name type="scientific">Pontibacter ummariensis</name>
    <dbReference type="NCBI Taxonomy" id="1610492"/>
    <lineage>
        <taxon>Bacteria</taxon>
        <taxon>Pseudomonadati</taxon>
        <taxon>Bacteroidota</taxon>
        <taxon>Cytophagia</taxon>
        <taxon>Cytophagales</taxon>
        <taxon>Hymenobacteraceae</taxon>
        <taxon>Pontibacter</taxon>
    </lineage>
</organism>
<evidence type="ECO:0000256" key="1">
    <source>
        <dbReference type="ARBA" id="ARBA00005791"/>
    </source>
</evidence>
<dbReference type="AlphaFoldDB" id="A0A239GKI9"/>
<evidence type="ECO:0000256" key="4">
    <source>
        <dbReference type="ARBA" id="ARBA00023157"/>
    </source>
</evidence>
<dbReference type="Proteomes" id="UP000198432">
    <property type="component" value="Unassembled WGS sequence"/>
</dbReference>
<dbReference type="GO" id="GO:0016491">
    <property type="term" value="F:oxidoreductase activity"/>
    <property type="evidence" value="ECO:0007669"/>
    <property type="project" value="UniProtKB-KW"/>
</dbReference>
<evidence type="ECO:0000256" key="3">
    <source>
        <dbReference type="ARBA" id="ARBA00023002"/>
    </source>
</evidence>
<evidence type="ECO:0000313" key="8">
    <source>
        <dbReference type="Proteomes" id="UP000198432"/>
    </source>
</evidence>
<dbReference type="InterPro" id="IPR013766">
    <property type="entry name" value="Thioredoxin_domain"/>
</dbReference>
<sequence length="174" mass="19335">MANLTPPVNEHDQQTGSSNAPVTLVEYGDYQCPHCAQAHPLVKQLLEEKGDQVRFVYRNFPLSQSHAMAKPAAQAAEAAGQQGKFWEMHDMIFENQKQLDQDSLNKFAESLDLDVGKFSKDKESEEVASKVEEDFESGIRSGVNGTPSFFINGERLETYDGSYESLSTAVEAQK</sequence>
<comment type="similarity">
    <text evidence="1">Belongs to the thioredoxin family. DsbA subfamily.</text>
</comment>
<keyword evidence="4" id="KW-1015">Disulfide bond</keyword>
<dbReference type="Pfam" id="PF13462">
    <property type="entry name" value="Thioredoxin_4"/>
    <property type="match status" value="1"/>
</dbReference>
<accession>A0A239GKI9</accession>
<dbReference type="PANTHER" id="PTHR13887">
    <property type="entry name" value="GLUTATHIONE S-TRANSFERASE KAPPA"/>
    <property type="match status" value="1"/>
</dbReference>
<dbReference type="InterPro" id="IPR036249">
    <property type="entry name" value="Thioredoxin-like_sf"/>
</dbReference>
<evidence type="ECO:0000256" key="2">
    <source>
        <dbReference type="ARBA" id="ARBA00022729"/>
    </source>
</evidence>
<reference evidence="8" key="1">
    <citation type="submission" date="2017-06" db="EMBL/GenBank/DDBJ databases">
        <authorList>
            <person name="Varghese N."/>
            <person name="Submissions S."/>
        </authorList>
    </citation>
    <scope>NUCLEOTIDE SEQUENCE [LARGE SCALE GENOMIC DNA]</scope>
    <source>
        <strain evidence="8">NKM1</strain>
    </source>
</reference>
<dbReference type="PROSITE" id="PS51352">
    <property type="entry name" value="THIOREDOXIN_2"/>
    <property type="match status" value="1"/>
</dbReference>
<keyword evidence="5" id="KW-0676">Redox-active center</keyword>
<evidence type="ECO:0000259" key="6">
    <source>
        <dbReference type="PROSITE" id="PS51352"/>
    </source>
</evidence>
<dbReference type="RefSeq" id="WP_089319659.1">
    <property type="nucleotide sequence ID" value="NZ_FZOQ01000011.1"/>
</dbReference>
<name>A0A239GKI9_9BACT</name>
<dbReference type="EMBL" id="FZOQ01000011">
    <property type="protein sequence ID" value="SNS69395.1"/>
    <property type="molecule type" value="Genomic_DNA"/>
</dbReference>
<dbReference type="InterPro" id="IPR012336">
    <property type="entry name" value="Thioredoxin-like_fold"/>
</dbReference>
<feature type="domain" description="Thioredoxin" evidence="6">
    <location>
        <begin position="1"/>
        <end position="174"/>
    </location>
</feature>
<keyword evidence="8" id="KW-1185">Reference proteome</keyword>
<protein>
    <submittedName>
        <fullName evidence="7">Thioredoxin</fullName>
    </submittedName>
</protein>
<dbReference type="Gene3D" id="3.40.30.10">
    <property type="entry name" value="Glutaredoxin"/>
    <property type="match status" value="1"/>
</dbReference>
<keyword evidence="2" id="KW-0732">Signal</keyword>
<keyword evidence="3" id="KW-0560">Oxidoreductase</keyword>
<dbReference type="OrthoDB" id="117402at2"/>
<proteinExistence type="inferred from homology"/>
<evidence type="ECO:0000256" key="5">
    <source>
        <dbReference type="ARBA" id="ARBA00023284"/>
    </source>
</evidence>
<evidence type="ECO:0000313" key="7">
    <source>
        <dbReference type="EMBL" id="SNS69395.1"/>
    </source>
</evidence>
<gene>
    <name evidence="7" type="ORF">SAMN06296052_111101</name>
</gene>
<dbReference type="PANTHER" id="PTHR13887:SF14">
    <property type="entry name" value="DISULFIDE BOND FORMATION PROTEIN D"/>
    <property type="match status" value="1"/>
</dbReference>
<dbReference type="SUPFAM" id="SSF52833">
    <property type="entry name" value="Thioredoxin-like"/>
    <property type="match status" value="1"/>
</dbReference>